<dbReference type="Proteomes" id="UP000184330">
    <property type="component" value="Unassembled WGS sequence"/>
</dbReference>
<dbReference type="OrthoDB" id="5376710at2759"/>
<feature type="region of interest" description="Disordered" evidence="1">
    <location>
        <begin position="1"/>
        <end position="82"/>
    </location>
</feature>
<feature type="region of interest" description="Disordered" evidence="1">
    <location>
        <begin position="725"/>
        <end position="760"/>
    </location>
</feature>
<feature type="compositionally biased region" description="Basic and acidic residues" evidence="1">
    <location>
        <begin position="37"/>
        <end position="48"/>
    </location>
</feature>
<evidence type="ECO:0000256" key="1">
    <source>
        <dbReference type="SAM" id="MobiDB-lite"/>
    </source>
</evidence>
<organism evidence="2 3">
    <name type="scientific">Phialocephala subalpina</name>
    <dbReference type="NCBI Taxonomy" id="576137"/>
    <lineage>
        <taxon>Eukaryota</taxon>
        <taxon>Fungi</taxon>
        <taxon>Dikarya</taxon>
        <taxon>Ascomycota</taxon>
        <taxon>Pezizomycotina</taxon>
        <taxon>Leotiomycetes</taxon>
        <taxon>Helotiales</taxon>
        <taxon>Mollisiaceae</taxon>
        <taxon>Phialocephala</taxon>
        <taxon>Phialocephala fortinii species complex</taxon>
    </lineage>
</organism>
<feature type="compositionally biased region" description="Basic and acidic residues" evidence="1">
    <location>
        <begin position="852"/>
        <end position="862"/>
    </location>
</feature>
<evidence type="ECO:0000313" key="2">
    <source>
        <dbReference type="EMBL" id="CZR63748.1"/>
    </source>
</evidence>
<name>A0A1L7XFG5_9HELO</name>
<feature type="compositionally biased region" description="Low complexity" evidence="1">
    <location>
        <begin position="1"/>
        <end position="24"/>
    </location>
</feature>
<dbReference type="AlphaFoldDB" id="A0A1L7XFG5"/>
<feature type="region of interest" description="Disordered" evidence="1">
    <location>
        <begin position="852"/>
        <end position="871"/>
    </location>
</feature>
<dbReference type="EMBL" id="FJOG01000024">
    <property type="protein sequence ID" value="CZR63748.1"/>
    <property type="molecule type" value="Genomic_DNA"/>
</dbReference>
<keyword evidence="3" id="KW-1185">Reference proteome</keyword>
<evidence type="ECO:0008006" key="4">
    <source>
        <dbReference type="Google" id="ProtNLM"/>
    </source>
</evidence>
<feature type="compositionally biased region" description="Polar residues" evidence="1">
    <location>
        <begin position="140"/>
        <end position="149"/>
    </location>
</feature>
<proteinExistence type="predicted"/>
<feature type="region of interest" description="Disordered" evidence="1">
    <location>
        <begin position="139"/>
        <end position="163"/>
    </location>
</feature>
<reference evidence="2 3" key="1">
    <citation type="submission" date="2016-03" db="EMBL/GenBank/DDBJ databases">
        <authorList>
            <person name="Ploux O."/>
        </authorList>
    </citation>
    <scope>NUCLEOTIDE SEQUENCE [LARGE SCALE GENOMIC DNA]</scope>
    <source>
        <strain evidence="2 3">UAMH 11012</strain>
    </source>
</reference>
<evidence type="ECO:0000313" key="3">
    <source>
        <dbReference type="Proteomes" id="UP000184330"/>
    </source>
</evidence>
<protein>
    <recommendedName>
        <fullName evidence="4">BTB domain-containing protein</fullName>
    </recommendedName>
</protein>
<gene>
    <name evidence="2" type="ORF">PAC_13645</name>
</gene>
<accession>A0A1L7XFG5</accession>
<sequence>MMRQPSHSSSISNSTSSPKSGFKFFSKKRPSTSGTFSRDDPGSSDKIYEPQPSDKIPTSPLFSPPDLELSRSHNGLPSPDSFVAATHDSEYLHLKENIRRLRKTPFGPDPKKVDAVWEVYKKIRDESLQLCSSLLQKSQNNGRNASLESNVGPLDTRSSHSGSITETAPPFHVNEQWVAAIHEYKAVQESMLENIRASLVATYQTYEPEATKRQLDAFLNDKLLRKTLIVKWRDESIHRMKSEKLLFWEQYKIRSLNFDRLRLDLKSVEKLFGEAQEGEAPNMSIREYVIEKTGDSILEFANASSSELAPILRFRVSSHLLAAASPLFSQFLSPQKPENRLDFIGELPPPPSRHTCKDGMEVKVYRMPQVEINKHDSLAILLHAAHMHIPKVPRQVDFPVFVSIAEVCLRYHCTSPLELQVEYQWLPQWIHLIGDDNIDGFLIISYAFGLRRIFTRMSKSAILNVVDEEEIRGKEHWPQAVRDRILATRAAKLAQVQECCTKAMGEFFRSPAKVADRSSSVSSLQLTSLPRCPRNSHLCDATNLGWVMLVYNELRILPMLLKDVGFLDLPPAPKRSLKELVDCLRFMPSAPSVHSGVCDYAAAFRSDINDIYNSVQGLTLRDVADRNGWALSKHAGPTDDRYDDLARDLVELEAPLEYPKETKRSEALSNEDINLRILSHLDDMDDLNAAAMIDKTFYQAYKRNEASLLKNIMKAERRRTMSQLCADPSGIRRTLQHEDPWPSRPSISIPSSDSEHKSLAADKNKLALAPSTPLNDFYDASPTFSPVSLIPALDEVPMSEEEAHKILWPDDEPIVSSESASVNGNGSGSVANEKFLLGDVSHIEDKARMFEDDKHLRDEKDQTLGLGIHKR</sequence>
<dbReference type="STRING" id="576137.A0A1L7XFG5"/>